<sequence length="316" mass="37665">MSVEEVIKLLSAFGIGTIVSAIFVFIQSSKRNQLDYITKERSEWRKDIKSIIVDLLNGRNRKSAISRLKTQINPYGYDRNFKYSKDYYMNDGHIWDLLNNFTYKNKECEKLSRYLELLLKYDWERSKNEVRINNIYLWNILRWGLIILNTVMLLWAGQVDNRVNLYFALASVICLLLQKVVISWLSKLNFDLWKSKAVFFISFISMFLFPYVYSLFLIVILLNFYKLLKLTTFIDVLPIIFIAITISSEIFLLYQIFNLDQKYISQIKAINKSKTYLDMEYYKLYNQNYRLKEEIASNKIALNKKILMTLGRNKKD</sequence>
<feature type="transmembrane region" description="Helical" evidence="1">
    <location>
        <begin position="6"/>
        <end position="26"/>
    </location>
</feature>
<dbReference type="AlphaFoldDB" id="G5JSG4"/>
<dbReference type="EMBL" id="AEUV02000002">
    <property type="protein sequence ID" value="EHI75273.1"/>
    <property type="molecule type" value="Genomic_DNA"/>
</dbReference>
<keyword evidence="1" id="KW-1133">Transmembrane helix</keyword>
<name>G5JSG4_STRCG</name>
<dbReference type="Proteomes" id="UP000004322">
    <property type="component" value="Unassembled WGS sequence"/>
</dbReference>
<feature type="transmembrane region" description="Helical" evidence="1">
    <location>
        <begin position="135"/>
        <end position="157"/>
    </location>
</feature>
<evidence type="ECO:0000313" key="2">
    <source>
        <dbReference type="EMBL" id="EHI75273.1"/>
    </source>
</evidence>
<feature type="transmembrane region" description="Helical" evidence="1">
    <location>
        <begin position="236"/>
        <end position="257"/>
    </location>
</feature>
<protein>
    <submittedName>
        <fullName evidence="2">Uncharacterized protein</fullName>
    </submittedName>
</protein>
<keyword evidence="3" id="KW-1185">Reference proteome</keyword>
<feature type="transmembrane region" description="Helical" evidence="1">
    <location>
        <begin position="163"/>
        <end position="185"/>
    </location>
</feature>
<comment type="caution">
    <text evidence="2">The sequence shown here is derived from an EMBL/GenBank/DDBJ whole genome shotgun (WGS) entry which is preliminary data.</text>
</comment>
<reference evidence="2" key="1">
    <citation type="submission" date="2011-07" db="EMBL/GenBank/DDBJ databases">
        <authorList>
            <person name="Stanhope M.J."/>
            <person name="Durkin A.S."/>
            <person name="Hostetler J."/>
            <person name="Kim M."/>
            <person name="Radune D."/>
            <person name="Singh I."/>
            <person name="Town C.D."/>
        </authorList>
    </citation>
    <scope>NUCLEOTIDE SEQUENCE [LARGE SCALE GENOMIC DNA]</scope>
    <source>
        <strain evidence="2">HS-6</strain>
    </source>
</reference>
<organism evidence="2 3">
    <name type="scientific">Streptococcus criceti HS-6</name>
    <dbReference type="NCBI Taxonomy" id="873449"/>
    <lineage>
        <taxon>Bacteria</taxon>
        <taxon>Bacillati</taxon>
        <taxon>Bacillota</taxon>
        <taxon>Bacilli</taxon>
        <taxon>Lactobacillales</taxon>
        <taxon>Streptococcaceae</taxon>
        <taxon>Streptococcus</taxon>
    </lineage>
</organism>
<evidence type="ECO:0000313" key="3">
    <source>
        <dbReference type="Proteomes" id="UP000004322"/>
    </source>
</evidence>
<keyword evidence="1" id="KW-0472">Membrane</keyword>
<feature type="transmembrane region" description="Helical" evidence="1">
    <location>
        <begin position="197"/>
        <end position="224"/>
    </location>
</feature>
<dbReference type="STRING" id="873449.STRCR_2163"/>
<accession>G5JSG4</accession>
<dbReference type="RefSeq" id="WP_004229541.1">
    <property type="nucleotide sequence ID" value="NZ_AEUV02000002.1"/>
</dbReference>
<proteinExistence type="predicted"/>
<keyword evidence="1" id="KW-0812">Transmembrane</keyword>
<evidence type="ECO:0000256" key="1">
    <source>
        <dbReference type="SAM" id="Phobius"/>
    </source>
</evidence>
<gene>
    <name evidence="2" type="ORF">STRCR_2163</name>
</gene>